<organism evidence="7 8">
    <name type="scientific">Mollisia scopiformis</name>
    <name type="common">Conifer needle endophyte fungus</name>
    <name type="synonym">Phialocephala scopiformis</name>
    <dbReference type="NCBI Taxonomy" id="149040"/>
    <lineage>
        <taxon>Eukaryota</taxon>
        <taxon>Fungi</taxon>
        <taxon>Dikarya</taxon>
        <taxon>Ascomycota</taxon>
        <taxon>Pezizomycotina</taxon>
        <taxon>Leotiomycetes</taxon>
        <taxon>Helotiales</taxon>
        <taxon>Mollisiaceae</taxon>
        <taxon>Mollisia</taxon>
    </lineage>
</organism>
<feature type="transmembrane region" description="Helical" evidence="6">
    <location>
        <begin position="152"/>
        <end position="183"/>
    </location>
</feature>
<keyword evidence="4 6" id="KW-0472">Membrane</keyword>
<protein>
    <submittedName>
        <fullName evidence="7">Natural resistance-associated macrophage protein</fullName>
    </submittedName>
</protein>
<dbReference type="InParanoid" id="A0A194XM49"/>
<evidence type="ECO:0000256" key="3">
    <source>
        <dbReference type="ARBA" id="ARBA00022989"/>
    </source>
</evidence>
<dbReference type="NCBIfam" id="NF037982">
    <property type="entry name" value="Nramp_1"/>
    <property type="match status" value="1"/>
</dbReference>
<dbReference type="OrthoDB" id="409173at2759"/>
<evidence type="ECO:0000313" key="7">
    <source>
        <dbReference type="EMBL" id="KUJ21253.1"/>
    </source>
</evidence>
<comment type="subcellular location">
    <subcellularLocation>
        <location evidence="1">Membrane</location>
        <topology evidence="1">Multi-pass membrane protein</topology>
    </subcellularLocation>
</comment>
<dbReference type="NCBIfam" id="TIGR01197">
    <property type="entry name" value="nramp"/>
    <property type="match status" value="1"/>
</dbReference>
<feature type="transmembrane region" description="Helical" evidence="6">
    <location>
        <begin position="527"/>
        <end position="548"/>
    </location>
</feature>
<proteinExistence type="predicted"/>
<dbReference type="KEGG" id="psco:LY89DRAFT_705107"/>
<dbReference type="InterPro" id="IPR001046">
    <property type="entry name" value="NRAMP_fam"/>
</dbReference>
<dbReference type="GO" id="GO:0005384">
    <property type="term" value="F:manganese ion transmembrane transporter activity"/>
    <property type="evidence" value="ECO:0007669"/>
    <property type="project" value="TreeGrafter"/>
</dbReference>
<feature type="transmembrane region" description="Helical" evidence="6">
    <location>
        <begin position="423"/>
        <end position="439"/>
    </location>
</feature>
<evidence type="ECO:0000313" key="8">
    <source>
        <dbReference type="Proteomes" id="UP000070700"/>
    </source>
</evidence>
<feature type="transmembrane region" description="Helical" evidence="6">
    <location>
        <begin position="219"/>
        <end position="243"/>
    </location>
</feature>
<feature type="transmembrane region" description="Helical" evidence="6">
    <location>
        <begin position="263"/>
        <end position="287"/>
    </location>
</feature>
<keyword evidence="8" id="KW-1185">Reference proteome</keyword>
<dbReference type="GO" id="GO:0005886">
    <property type="term" value="C:plasma membrane"/>
    <property type="evidence" value="ECO:0007669"/>
    <property type="project" value="TreeGrafter"/>
</dbReference>
<reference evidence="7 8" key="1">
    <citation type="submission" date="2015-10" db="EMBL/GenBank/DDBJ databases">
        <title>Full genome of DAOMC 229536 Phialocephala scopiformis, a fungal endophyte of spruce producing the potent anti-insectan compound rugulosin.</title>
        <authorList>
            <consortium name="DOE Joint Genome Institute"/>
            <person name="Walker A.K."/>
            <person name="Frasz S.L."/>
            <person name="Seifert K.A."/>
            <person name="Miller J.D."/>
            <person name="Mondo S.J."/>
            <person name="Labutti K."/>
            <person name="Lipzen A."/>
            <person name="Dockter R."/>
            <person name="Kennedy M."/>
            <person name="Grigoriev I.V."/>
            <person name="Spatafora J.W."/>
        </authorList>
    </citation>
    <scope>NUCLEOTIDE SEQUENCE [LARGE SCALE GENOMIC DNA]</scope>
    <source>
        <strain evidence="7 8">CBS 120377</strain>
    </source>
</reference>
<dbReference type="EMBL" id="KQ947408">
    <property type="protein sequence ID" value="KUJ21253.1"/>
    <property type="molecule type" value="Genomic_DNA"/>
</dbReference>
<dbReference type="AlphaFoldDB" id="A0A194XM49"/>
<dbReference type="PANTHER" id="PTHR11706">
    <property type="entry name" value="SOLUTE CARRIER PROTEIN FAMILY 11 MEMBER"/>
    <property type="match status" value="1"/>
</dbReference>
<accession>A0A194XM49</accession>
<name>A0A194XM49_MOLSC</name>
<feature type="transmembrane region" description="Helical" evidence="6">
    <location>
        <begin position="112"/>
        <end position="131"/>
    </location>
</feature>
<dbReference type="Pfam" id="PF01566">
    <property type="entry name" value="Nramp"/>
    <property type="match status" value="1"/>
</dbReference>
<dbReference type="Proteomes" id="UP000070700">
    <property type="component" value="Unassembled WGS sequence"/>
</dbReference>
<keyword evidence="2 6" id="KW-0812">Transmembrane</keyword>
<feature type="compositionally biased region" description="Basic and acidic residues" evidence="5">
    <location>
        <begin position="24"/>
        <end position="33"/>
    </location>
</feature>
<dbReference type="GO" id="GO:0034755">
    <property type="term" value="P:iron ion transmembrane transport"/>
    <property type="evidence" value="ECO:0007669"/>
    <property type="project" value="TreeGrafter"/>
</dbReference>
<gene>
    <name evidence="7" type="ORF">LY89DRAFT_705107</name>
</gene>
<feature type="region of interest" description="Disordered" evidence="5">
    <location>
        <begin position="1"/>
        <end position="33"/>
    </location>
</feature>
<dbReference type="STRING" id="149040.A0A194XM49"/>
<keyword evidence="3 6" id="KW-1133">Transmembrane helix</keyword>
<feature type="compositionally biased region" description="Polar residues" evidence="5">
    <location>
        <begin position="1"/>
        <end position="22"/>
    </location>
</feature>
<sequence>MGAPSNTDPEQQTPSSLSNAYKTSPDEKDDVTIEKTGVEIQVADSSRNNDQRKSFKDGFASLFTKQGLSDTGAVLWKFARFTGPGAVITVAYVDPDNLQSNLTSGAEFKFKLLFMILFSNVVAVFLQALSTKLGCVTGMDLAQMNRAFLPRWLNFVLWLMAEASIICTDISQVIGTAIAINILNSKIPLVAACGISVVDTLVILLFYKPDGTLRRIRIFEIFVSMFVVAIFIMYCIELSYISADVGQVFKGYLPSRQIFVSDGLYQSCALLGGTLMPHTIYLGSGLVQPRMREIDRLHNRLHEVKASDSKYAIDLYKPTLSTIRSTMSYTIAELCITLFIVAIFVNSAVLIVAGAVFSEDASDADLPGLYQVFVDTIGLASGKIFAVSLLFSGVSAGIVCTMAGQMICEGAMNWRMNPFLRRFLTRCISIIPAMIIAAAEGQQGFAAALNGCNVVLSVALIFLTFPLLWFTSQNKYMRVRIDDTKEPVGVVDGILTYQTERAIWASGGDVEDTISLTNNKATTTVGWIIWFIIAAMNVATLTFLGLGIGGD</sequence>
<dbReference type="PANTHER" id="PTHR11706:SF30">
    <property type="entry name" value="TRANSPORTER SMF1_ESP1"/>
    <property type="match status" value="1"/>
</dbReference>
<evidence type="ECO:0000256" key="1">
    <source>
        <dbReference type="ARBA" id="ARBA00004141"/>
    </source>
</evidence>
<dbReference type="GO" id="GO:0030026">
    <property type="term" value="P:intracellular manganese ion homeostasis"/>
    <property type="evidence" value="ECO:0007669"/>
    <property type="project" value="TreeGrafter"/>
</dbReference>
<feature type="transmembrane region" description="Helical" evidence="6">
    <location>
        <begin position="334"/>
        <end position="357"/>
    </location>
</feature>
<dbReference type="PRINTS" id="PR00447">
    <property type="entry name" value="NATRESASSCMP"/>
</dbReference>
<feature type="transmembrane region" description="Helical" evidence="6">
    <location>
        <begin position="445"/>
        <end position="470"/>
    </location>
</feature>
<dbReference type="GeneID" id="28827154"/>
<evidence type="ECO:0000256" key="6">
    <source>
        <dbReference type="SAM" id="Phobius"/>
    </source>
</evidence>
<dbReference type="GO" id="GO:0015086">
    <property type="term" value="F:cadmium ion transmembrane transporter activity"/>
    <property type="evidence" value="ECO:0007669"/>
    <property type="project" value="TreeGrafter"/>
</dbReference>
<feature type="transmembrane region" description="Helical" evidence="6">
    <location>
        <begin position="377"/>
        <end position="402"/>
    </location>
</feature>
<evidence type="ECO:0000256" key="4">
    <source>
        <dbReference type="ARBA" id="ARBA00023136"/>
    </source>
</evidence>
<evidence type="ECO:0000256" key="2">
    <source>
        <dbReference type="ARBA" id="ARBA00022692"/>
    </source>
</evidence>
<evidence type="ECO:0000256" key="5">
    <source>
        <dbReference type="SAM" id="MobiDB-lite"/>
    </source>
</evidence>
<feature type="transmembrane region" description="Helical" evidence="6">
    <location>
        <begin position="189"/>
        <end position="207"/>
    </location>
</feature>
<dbReference type="RefSeq" id="XP_018075608.1">
    <property type="nucleotide sequence ID" value="XM_018217428.1"/>
</dbReference>